<sequence length="71" mass="7792">MRQKTSLPALNHYVTVALSHPPLTYDEIAPFHPSAPGTPPANPDPFPALPITLRPSSCIQHVLQVMKRVPM</sequence>
<gene>
    <name evidence="1" type="ORF">E2C01_041394</name>
</gene>
<organism evidence="1 2">
    <name type="scientific">Portunus trituberculatus</name>
    <name type="common">Swimming crab</name>
    <name type="synonym">Neptunus trituberculatus</name>
    <dbReference type="NCBI Taxonomy" id="210409"/>
    <lineage>
        <taxon>Eukaryota</taxon>
        <taxon>Metazoa</taxon>
        <taxon>Ecdysozoa</taxon>
        <taxon>Arthropoda</taxon>
        <taxon>Crustacea</taxon>
        <taxon>Multicrustacea</taxon>
        <taxon>Malacostraca</taxon>
        <taxon>Eumalacostraca</taxon>
        <taxon>Eucarida</taxon>
        <taxon>Decapoda</taxon>
        <taxon>Pleocyemata</taxon>
        <taxon>Brachyura</taxon>
        <taxon>Eubrachyura</taxon>
        <taxon>Portunoidea</taxon>
        <taxon>Portunidae</taxon>
        <taxon>Portuninae</taxon>
        <taxon>Portunus</taxon>
    </lineage>
</organism>
<accession>A0A5B7FJY7</accession>
<dbReference type="EMBL" id="VSRR010007845">
    <property type="protein sequence ID" value="MPC47641.1"/>
    <property type="molecule type" value="Genomic_DNA"/>
</dbReference>
<name>A0A5B7FJY7_PORTR</name>
<evidence type="ECO:0000313" key="1">
    <source>
        <dbReference type="EMBL" id="MPC47641.1"/>
    </source>
</evidence>
<reference evidence="1 2" key="1">
    <citation type="submission" date="2019-05" db="EMBL/GenBank/DDBJ databases">
        <title>Another draft genome of Portunus trituberculatus and its Hox gene families provides insights of decapod evolution.</title>
        <authorList>
            <person name="Jeong J.-H."/>
            <person name="Song I."/>
            <person name="Kim S."/>
            <person name="Choi T."/>
            <person name="Kim D."/>
            <person name="Ryu S."/>
            <person name="Kim W."/>
        </authorList>
    </citation>
    <scope>NUCLEOTIDE SEQUENCE [LARGE SCALE GENOMIC DNA]</scope>
    <source>
        <tissue evidence="1">Muscle</tissue>
    </source>
</reference>
<protein>
    <submittedName>
        <fullName evidence="1">Uncharacterized protein</fullName>
    </submittedName>
</protein>
<dbReference type="Proteomes" id="UP000324222">
    <property type="component" value="Unassembled WGS sequence"/>
</dbReference>
<keyword evidence="2" id="KW-1185">Reference proteome</keyword>
<comment type="caution">
    <text evidence="1">The sequence shown here is derived from an EMBL/GenBank/DDBJ whole genome shotgun (WGS) entry which is preliminary data.</text>
</comment>
<evidence type="ECO:0000313" key="2">
    <source>
        <dbReference type="Proteomes" id="UP000324222"/>
    </source>
</evidence>
<proteinExistence type="predicted"/>
<dbReference type="AlphaFoldDB" id="A0A5B7FJY7"/>